<dbReference type="Gene3D" id="3.40.33.10">
    <property type="entry name" value="CAP"/>
    <property type="match status" value="2"/>
</dbReference>
<sequence length="190" mass="20121">MGLDCVPARQGATTALLRIIFGRLLLTWFWAAGAACALHSALEGHLPTPARPSVTLGPPPRCPPRFRTKPCQLLATTNLYRAVHQAPPLTWDVNLAAASQAYAESLVTQQCELTHGSVGENLYSVWRSSTAIGCGVALMTQAITFSSGNTYPGACKVVVCRYSPPGNYPDDGLVAANVLANITTIPPFAT</sequence>
<dbReference type="GO" id="GO:0005576">
    <property type="term" value="C:extracellular region"/>
    <property type="evidence" value="ECO:0007669"/>
    <property type="project" value="InterPro"/>
</dbReference>
<reference evidence="2 3" key="1">
    <citation type="journal article" date="2010" name="Science">
        <title>Genomic analysis of organismal complexity in the multicellular green alga Volvox carteri.</title>
        <authorList>
            <person name="Prochnik S.E."/>
            <person name="Umen J."/>
            <person name="Nedelcu A.M."/>
            <person name="Hallmann A."/>
            <person name="Miller S.M."/>
            <person name="Nishii I."/>
            <person name="Ferris P."/>
            <person name="Kuo A."/>
            <person name="Mitros T."/>
            <person name="Fritz-Laylin L.K."/>
            <person name="Hellsten U."/>
            <person name="Chapman J."/>
            <person name="Simakov O."/>
            <person name="Rensing S.A."/>
            <person name="Terry A."/>
            <person name="Pangilinan J."/>
            <person name="Kapitonov V."/>
            <person name="Jurka J."/>
            <person name="Salamov A."/>
            <person name="Shapiro H."/>
            <person name="Schmutz J."/>
            <person name="Grimwood J."/>
            <person name="Lindquist E."/>
            <person name="Lucas S."/>
            <person name="Grigoriev I.V."/>
            <person name="Schmitt R."/>
            <person name="Kirk D."/>
            <person name="Rokhsar D.S."/>
        </authorList>
    </citation>
    <scope>NUCLEOTIDE SEQUENCE [LARGE SCALE GENOMIC DNA]</scope>
    <source>
        <strain evidence="3">f. Nagariensis / Eve</strain>
    </source>
</reference>
<dbReference type="SMART" id="SM00198">
    <property type="entry name" value="SCP"/>
    <property type="match status" value="1"/>
</dbReference>
<dbReference type="EMBL" id="GL378409">
    <property type="protein sequence ID" value="EFJ40698.1"/>
    <property type="molecule type" value="Genomic_DNA"/>
</dbReference>
<dbReference type="KEGG" id="vcn:VOLCADRAFT_99452"/>
<dbReference type="PROSITE" id="PS01010">
    <property type="entry name" value="CRISP_2"/>
    <property type="match status" value="1"/>
</dbReference>
<dbReference type="InterPro" id="IPR014044">
    <property type="entry name" value="CAP_dom"/>
</dbReference>
<feature type="domain" description="SCP" evidence="1">
    <location>
        <begin position="68"/>
        <end position="170"/>
    </location>
</feature>
<proteinExistence type="predicted"/>
<dbReference type="GeneID" id="9623324"/>
<dbReference type="PANTHER" id="PTHR10334">
    <property type="entry name" value="CYSTEINE-RICH SECRETORY PROTEIN-RELATED"/>
    <property type="match status" value="1"/>
</dbReference>
<keyword evidence="3" id="KW-1185">Reference proteome</keyword>
<name>D8UHU4_VOLCA</name>
<organism evidence="3">
    <name type="scientific">Volvox carteri f. nagariensis</name>
    <dbReference type="NCBI Taxonomy" id="3068"/>
    <lineage>
        <taxon>Eukaryota</taxon>
        <taxon>Viridiplantae</taxon>
        <taxon>Chlorophyta</taxon>
        <taxon>core chlorophytes</taxon>
        <taxon>Chlorophyceae</taxon>
        <taxon>CS clade</taxon>
        <taxon>Chlamydomonadales</taxon>
        <taxon>Volvocaceae</taxon>
        <taxon>Volvox</taxon>
    </lineage>
</organism>
<evidence type="ECO:0000313" key="2">
    <source>
        <dbReference type="EMBL" id="EFJ40698.1"/>
    </source>
</evidence>
<dbReference type="SUPFAM" id="SSF55797">
    <property type="entry name" value="PR-1-like"/>
    <property type="match status" value="1"/>
</dbReference>
<dbReference type="AlphaFoldDB" id="D8UHU4"/>
<dbReference type="Pfam" id="PF00188">
    <property type="entry name" value="CAP"/>
    <property type="match status" value="1"/>
</dbReference>
<evidence type="ECO:0000259" key="1">
    <source>
        <dbReference type="SMART" id="SM00198"/>
    </source>
</evidence>
<dbReference type="RefSeq" id="XP_002958244.1">
    <property type="nucleotide sequence ID" value="XM_002958198.1"/>
</dbReference>
<protein>
    <recommendedName>
        <fullName evidence="1">SCP domain-containing protein</fullName>
    </recommendedName>
</protein>
<dbReference type="InterPro" id="IPR018244">
    <property type="entry name" value="Allrgn_V5/Tpx1_CS"/>
</dbReference>
<dbReference type="Proteomes" id="UP000001058">
    <property type="component" value="Unassembled WGS sequence"/>
</dbReference>
<dbReference type="InterPro" id="IPR035940">
    <property type="entry name" value="CAP_sf"/>
</dbReference>
<dbReference type="OrthoDB" id="337038at2759"/>
<dbReference type="InParanoid" id="D8UHU4"/>
<evidence type="ECO:0000313" key="3">
    <source>
        <dbReference type="Proteomes" id="UP000001058"/>
    </source>
</evidence>
<dbReference type="InterPro" id="IPR001283">
    <property type="entry name" value="CRISP-related"/>
</dbReference>
<accession>D8UHU4</accession>
<gene>
    <name evidence="2" type="ORF">VOLCADRAFT_99452</name>
</gene>